<evidence type="ECO:0000259" key="10">
    <source>
        <dbReference type="PROSITE" id="PS50878"/>
    </source>
</evidence>
<dbReference type="PROSITE" id="PS50878">
    <property type="entry name" value="RT_POL"/>
    <property type="match status" value="1"/>
</dbReference>
<dbReference type="Proteomes" id="UP000009073">
    <property type="component" value="Chromosome"/>
</dbReference>
<keyword evidence="12" id="KW-1185">Reference proteome</keyword>
<comment type="catalytic activity">
    <reaction evidence="9">
        <text>DNA(n) + a 2'-deoxyribonucleoside 5'-triphosphate = DNA(n+1) + diphosphate</text>
        <dbReference type="Rhea" id="RHEA:22508"/>
        <dbReference type="Rhea" id="RHEA-COMP:17339"/>
        <dbReference type="Rhea" id="RHEA-COMP:17340"/>
        <dbReference type="ChEBI" id="CHEBI:33019"/>
        <dbReference type="ChEBI" id="CHEBI:61560"/>
        <dbReference type="ChEBI" id="CHEBI:173112"/>
        <dbReference type="EC" id="2.7.7.49"/>
    </reaction>
</comment>
<keyword evidence="4" id="KW-0479">Metal-binding</keyword>
<dbReference type="InterPro" id="IPR000477">
    <property type="entry name" value="RT_dom"/>
</dbReference>
<evidence type="ECO:0000256" key="4">
    <source>
        <dbReference type="ARBA" id="ARBA00022723"/>
    </source>
</evidence>
<dbReference type="AlphaFoldDB" id="C4LB99"/>
<name>C4LB99_TOLAT</name>
<dbReference type="PANTHER" id="PTHR34047:SF7">
    <property type="entry name" value="RNA-DIRECTED DNA POLYMERASE"/>
    <property type="match status" value="1"/>
</dbReference>
<evidence type="ECO:0000256" key="5">
    <source>
        <dbReference type="ARBA" id="ARBA00022842"/>
    </source>
</evidence>
<evidence type="ECO:0000313" key="11">
    <source>
        <dbReference type="EMBL" id="ACQ92334.1"/>
    </source>
</evidence>
<dbReference type="GO" id="GO:0003723">
    <property type="term" value="F:RNA binding"/>
    <property type="evidence" value="ECO:0007669"/>
    <property type="project" value="InterPro"/>
</dbReference>
<evidence type="ECO:0000256" key="8">
    <source>
        <dbReference type="ARBA" id="ARBA00034120"/>
    </source>
</evidence>
<dbReference type="InterPro" id="IPR000123">
    <property type="entry name" value="Reverse_transcriptase_msDNA"/>
</dbReference>
<dbReference type="GO" id="GO:0003964">
    <property type="term" value="F:RNA-directed DNA polymerase activity"/>
    <property type="evidence" value="ECO:0007669"/>
    <property type="project" value="UniProtKB-KW"/>
</dbReference>
<dbReference type="CDD" id="cd03487">
    <property type="entry name" value="RT_Bac_retron_II"/>
    <property type="match status" value="1"/>
</dbReference>
<dbReference type="GO" id="GO:0051607">
    <property type="term" value="P:defense response to virus"/>
    <property type="evidence" value="ECO:0007669"/>
    <property type="project" value="UniProtKB-KW"/>
</dbReference>
<comment type="similarity">
    <text evidence="8">Belongs to the bacterial reverse transcriptase family.</text>
</comment>
<keyword evidence="2" id="KW-0808">Transferase</keyword>
<keyword evidence="3" id="KW-0548">Nucleotidyltransferase</keyword>
<dbReference type="HOGENOM" id="CLU_028398_2_0_6"/>
<reference evidence="11 12" key="2">
    <citation type="journal article" date="2011" name="Stand. Genomic Sci.">
        <title>Complete genome sequence of Tolumonas auensis type strain (TA 4).</title>
        <authorList>
            <person name="Chertkov O."/>
            <person name="Copeland A."/>
            <person name="Lucas S."/>
            <person name="Lapidus A."/>
            <person name="Berry K.W."/>
            <person name="Detter J.C."/>
            <person name="Del Rio T.G."/>
            <person name="Hammon N."/>
            <person name="Dalin E."/>
            <person name="Tice H."/>
            <person name="Pitluck S."/>
            <person name="Richardson P."/>
            <person name="Bruce D."/>
            <person name="Goodwin L."/>
            <person name="Han C."/>
            <person name="Tapia R."/>
            <person name="Saunders E."/>
            <person name="Schmutz J."/>
            <person name="Brettin T."/>
            <person name="Larimer F."/>
            <person name="Land M."/>
            <person name="Hauser L."/>
            <person name="Spring S."/>
            <person name="Rohde M."/>
            <person name="Kyrpides N.C."/>
            <person name="Ivanova N."/>
            <person name="Goker M."/>
            <person name="Beller H.R."/>
            <person name="Klenk H.P."/>
            <person name="Woyke T."/>
        </authorList>
    </citation>
    <scope>NUCLEOTIDE SEQUENCE [LARGE SCALE GENOMIC DNA]</scope>
    <source>
        <strain evidence="12">DSM 9187 / TA4</strain>
    </source>
</reference>
<accession>C4LB99</accession>
<dbReference type="STRING" id="595494.Tola_0705"/>
<dbReference type="InterPro" id="IPR043502">
    <property type="entry name" value="DNA/RNA_pol_sf"/>
</dbReference>
<protein>
    <recommendedName>
        <fullName evidence="1">RNA-directed DNA polymerase</fullName>
        <ecNumber evidence="1">2.7.7.49</ecNumber>
    </recommendedName>
</protein>
<evidence type="ECO:0000256" key="7">
    <source>
        <dbReference type="ARBA" id="ARBA00023118"/>
    </source>
</evidence>
<sequence>MKKNNTIEYWISYLISHGVSLDIIEEYTPYITNLVDKNLPVIFELEHLSLLIGIKYLELLKMIHSPDSFYREFDIPKKKGGVRHIVSPYPSLLSCQKWIYNNILKKISIHPAAHGFNLNHSIVTNAQSHLNKKCLLQMDVKDFFPSLPINWVINLFSSLGYSHNVSFNLASLCCLNDKLPQGAATSPYLSNILLVGLDKRLSLLSTSYQLTYTRYADDLCFSGEYIPHELIQTIESIIIDYNLTPNKNKTRLQLNNNKRIVTGISVSGPKATIPRQLKRELKQELYYIQKHGYLSHVTKMKISNPKCLQSLEGKFSFWLQVEPDNDFAKKSLMFLIKLRKENT</sequence>
<gene>
    <name evidence="11" type="ordered locus">Tola_0705</name>
</gene>
<dbReference type="KEGG" id="tau:Tola_0705"/>
<evidence type="ECO:0000313" key="12">
    <source>
        <dbReference type="Proteomes" id="UP000009073"/>
    </source>
</evidence>
<dbReference type="Pfam" id="PF00078">
    <property type="entry name" value="RVT_1"/>
    <property type="match status" value="1"/>
</dbReference>
<dbReference type="InterPro" id="IPR051083">
    <property type="entry name" value="GrpII_Intron_Splice-Mob/Def"/>
</dbReference>
<dbReference type="RefSeq" id="WP_012728933.1">
    <property type="nucleotide sequence ID" value="NC_012691.1"/>
</dbReference>
<dbReference type="SUPFAM" id="SSF56672">
    <property type="entry name" value="DNA/RNA polymerases"/>
    <property type="match status" value="1"/>
</dbReference>
<dbReference type="PRINTS" id="PR00866">
    <property type="entry name" value="RNADNAPOLMS"/>
</dbReference>
<dbReference type="EC" id="2.7.7.49" evidence="1"/>
<evidence type="ECO:0000256" key="9">
    <source>
        <dbReference type="ARBA" id="ARBA00048173"/>
    </source>
</evidence>
<evidence type="ECO:0000256" key="3">
    <source>
        <dbReference type="ARBA" id="ARBA00022695"/>
    </source>
</evidence>
<organism evidence="11 12">
    <name type="scientific">Tolumonas auensis (strain DSM 9187 / NBRC 110442 / TA 4)</name>
    <dbReference type="NCBI Taxonomy" id="595494"/>
    <lineage>
        <taxon>Bacteria</taxon>
        <taxon>Pseudomonadati</taxon>
        <taxon>Pseudomonadota</taxon>
        <taxon>Gammaproteobacteria</taxon>
        <taxon>Aeromonadales</taxon>
        <taxon>Aeromonadaceae</taxon>
        <taxon>Tolumonas</taxon>
    </lineage>
</organism>
<dbReference type="GO" id="GO:0046872">
    <property type="term" value="F:metal ion binding"/>
    <property type="evidence" value="ECO:0007669"/>
    <property type="project" value="UniProtKB-KW"/>
</dbReference>
<evidence type="ECO:0000256" key="6">
    <source>
        <dbReference type="ARBA" id="ARBA00022918"/>
    </source>
</evidence>
<dbReference type="EMBL" id="CP001616">
    <property type="protein sequence ID" value="ACQ92334.1"/>
    <property type="molecule type" value="Genomic_DNA"/>
</dbReference>
<evidence type="ECO:0000256" key="2">
    <source>
        <dbReference type="ARBA" id="ARBA00022679"/>
    </source>
</evidence>
<feature type="domain" description="Reverse transcriptase" evidence="10">
    <location>
        <begin position="1"/>
        <end position="266"/>
    </location>
</feature>
<proteinExistence type="inferred from homology"/>
<evidence type="ECO:0000256" key="1">
    <source>
        <dbReference type="ARBA" id="ARBA00012493"/>
    </source>
</evidence>
<dbReference type="PANTHER" id="PTHR34047">
    <property type="entry name" value="NUCLEAR INTRON MATURASE 1, MITOCHONDRIAL-RELATED"/>
    <property type="match status" value="1"/>
</dbReference>
<keyword evidence="5" id="KW-0460">Magnesium</keyword>
<dbReference type="OrthoDB" id="7055795at2"/>
<keyword evidence="6 11" id="KW-0695">RNA-directed DNA polymerase</keyword>
<dbReference type="eggNOG" id="COG3344">
    <property type="taxonomic scope" value="Bacteria"/>
</dbReference>
<reference evidence="12" key="1">
    <citation type="submission" date="2009-05" db="EMBL/GenBank/DDBJ databases">
        <title>Complete sequence of Tolumonas auensis DSM 9187.</title>
        <authorList>
            <consortium name="US DOE Joint Genome Institute"/>
            <person name="Lucas S."/>
            <person name="Copeland A."/>
            <person name="Lapidus A."/>
            <person name="Glavina del Rio T."/>
            <person name="Tice H."/>
            <person name="Bruce D."/>
            <person name="Goodwin L."/>
            <person name="Pitluck S."/>
            <person name="Chertkov O."/>
            <person name="Brettin T."/>
            <person name="Detter J.C."/>
            <person name="Han C."/>
            <person name="Larimer F."/>
            <person name="Land M."/>
            <person name="Hauser L."/>
            <person name="Kyrpides N."/>
            <person name="Mikhailova N."/>
            <person name="Spring S."/>
            <person name="Beller H."/>
        </authorList>
    </citation>
    <scope>NUCLEOTIDE SEQUENCE [LARGE SCALE GENOMIC DNA]</scope>
    <source>
        <strain evidence="12">DSM 9187 / TA4</strain>
    </source>
</reference>
<keyword evidence="7" id="KW-0051">Antiviral defense</keyword>